<dbReference type="GO" id="GO:0005789">
    <property type="term" value="C:endoplasmic reticulum membrane"/>
    <property type="evidence" value="ECO:0007669"/>
    <property type="project" value="TreeGrafter"/>
</dbReference>
<keyword evidence="9 10" id="KW-0275">Fatty acid biosynthesis</keyword>
<accession>A0A8X6YQA9</accession>
<evidence type="ECO:0000256" key="4">
    <source>
        <dbReference type="ARBA" id="ARBA00022692"/>
    </source>
</evidence>
<dbReference type="Pfam" id="PF01151">
    <property type="entry name" value="ELO"/>
    <property type="match status" value="1"/>
</dbReference>
<comment type="subcellular location">
    <subcellularLocation>
        <location evidence="1">Membrane</location>
        <topology evidence="1">Multi-pass membrane protein</topology>
    </subcellularLocation>
</comment>
<reference evidence="11" key="1">
    <citation type="submission" date="2020-08" db="EMBL/GenBank/DDBJ databases">
        <title>Multicomponent nature underlies the extraordinary mechanical properties of spider dragline silk.</title>
        <authorList>
            <person name="Kono N."/>
            <person name="Nakamura H."/>
            <person name="Mori M."/>
            <person name="Yoshida Y."/>
            <person name="Ohtoshi R."/>
            <person name="Malay A.D."/>
            <person name="Moran D.A.P."/>
            <person name="Tomita M."/>
            <person name="Numata K."/>
            <person name="Arakawa K."/>
        </authorList>
    </citation>
    <scope>NUCLEOTIDE SEQUENCE</scope>
</reference>
<dbReference type="OrthoDB" id="6436080at2759"/>
<comment type="similarity">
    <text evidence="10">Belongs to the ELO family.</text>
</comment>
<evidence type="ECO:0000313" key="12">
    <source>
        <dbReference type="Proteomes" id="UP000886998"/>
    </source>
</evidence>
<organism evidence="11 12">
    <name type="scientific">Trichonephila inaurata madagascariensis</name>
    <dbReference type="NCBI Taxonomy" id="2747483"/>
    <lineage>
        <taxon>Eukaryota</taxon>
        <taxon>Metazoa</taxon>
        <taxon>Ecdysozoa</taxon>
        <taxon>Arthropoda</taxon>
        <taxon>Chelicerata</taxon>
        <taxon>Arachnida</taxon>
        <taxon>Araneae</taxon>
        <taxon>Araneomorphae</taxon>
        <taxon>Entelegynae</taxon>
        <taxon>Araneoidea</taxon>
        <taxon>Nephilidae</taxon>
        <taxon>Trichonephila</taxon>
        <taxon>Trichonephila inaurata</taxon>
    </lineage>
</organism>
<dbReference type="PANTHER" id="PTHR11157">
    <property type="entry name" value="FATTY ACID ACYL TRANSFERASE-RELATED"/>
    <property type="match status" value="1"/>
</dbReference>
<keyword evidence="8 10" id="KW-0472">Membrane</keyword>
<proteinExistence type="inferred from homology"/>
<feature type="transmembrane region" description="Helical" evidence="10">
    <location>
        <begin position="81"/>
        <end position="101"/>
    </location>
</feature>
<evidence type="ECO:0000256" key="1">
    <source>
        <dbReference type="ARBA" id="ARBA00004141"/>
    </source>
</evidence>
<dbReference type="Proteomes" id="UP000886998">
    <property type="component" value="Unassembled WGS sequence"/>
</dbReference>
<name>A0A8X6YQA9_9ARAC</name>
<evidence type="ECO:0000313" key="11">
    <source>
        <dbReference type="EMBL" id="GFY76047.1"/>
    </source>
</evidence>
<evidence type="ECO:0000256" key="7">
    <source>
        <dbReference type="ARBA" id="ARBA00023098"/>
    </source>
</evidence>
<keyword evidence="7 10" id="KW-0443">Lipid metabolism</keyword>
<comment type="caution">
    <text evidence="11">The sequence shown here is derived from an EMBL/GenBank/DDBJ whole genome shotgun (WGS) entry which is preliminary data.</text>
</comment>
<dbReference type="GO" id="GO:0030148">
    <property type="term" value="P:sphingolipid biosynthetic process"/>
    <property type="evidence" value="ECO:0007669"/>
    <property type="project" value="TreeGrafter"/>
</dbReference>
<dbReference type="AlphaFoldDB" id="A0A8X6YQA9"/>
<keyword evidence="6 10" id="KW-1133">Transmembrane helix</keyword>
<dbReference type="GO" id="GO:0019367">
    <property type="term" value="P:fatty acid elongation, saturated fatty acid"/>
    <property type="evidence" value="ECO:0007669"/>
    <property type="project" value="TreeGrafter"/>
</dbReference>
<keyword evidence="3 10" id="KW-0808">Transferase</keyword>
<feature type="transmembrane region" description="Helical" evidence="10">
    <location>
        <begin position="50"/>
        <end position="69"/>
    </location>
</feature>
<evidence type="ECO:0000256" key="5">
    <source>
        <dbReference type="ARBA" id="ARBA00022832"/>
    </source>
</evidence>
<feature type="transmembrane region" description="Helical" evidence="10">
    <location>
        <begin position="113"/>
        <end position="133"/>
    </location>
</feature>
<keyword evidence="12" id="KW-1185">Reference proteome</keyword>
<dbReference type="GO" id="GO:0009922">
    <property type="term" value="F:fatty acid elongase activity"/>
    <property type="evidence" value="ECO:0007669"/>
    <property type="project" value="UniProtKB-EC"/>
</dbReference>
<keyword evidence="4 10" id="KW-0812">Transmembrane</keyword>
<gene>
    <name evidence="11" type="primary">Elovl7</name>
    <name evidence="11" type="ORF">TNIN_320911</name>
</gene>
<dbReference type="GO" id="GO:0042761">
    <property type="term" value="P:very long-chain fatty acid biosynthetic process"/>
    <property type="evidence" value="ECO:0007669"/>
    <property type="project" value="TreeGrafter"/>
</dbReference>
<comment type="caution">
    <text evidence="10">Lacks conserved residue(s) required for the propagation of feature annotation.</text>
</comment>
<dbReference type="InterPro" id="IPR002076">
    <property type="entry name" value="ELO_fam"/>
</dbReference>
<evidence type="ECO:0000256" key="3">
    <source>
        <dbReference type="ARBA" id="ARBA00022679"/>
    </source>
</evidence>
<keyword evidence="5 10" id="KW-0276">Fatty acid metabolism</keyword>
<dbReference type="PANTHER" id="PTHR11157:SF69">
    <property type="entry name" value="ELONGATION OF VERY LONG CHAIN FATTY ACIDS PROTEIN 7"/>
    <property type="match status" value="1"/>
</dbReference>
<dbReference type="EMBL" id="BMAV01021737">
    <property type="protein sequence ID" value="GFY76047.1"/>
    <property type="molecule type" value="Genomic_DNA"/>
</dbReference>
<dbReference type="GO" id="GO:0034626">
    <property type="term" value="P:fatty acid elongation, polyunsaturated fatty acid"/>
    <property type="evidence" value="ECO:0007669"/>
    <property type="project" value="TreeGrafter"/>
</dbReference>
<comment type="catalytic activity">
    <reaction evidence="10">
        <text>a very-long-chain acyl-CoA + malonyl-CoA + H(+) = a very-long-chain 3-oxoacyl-CoA + CO2 + CoA</text>
        <dbReference type="Rhea" id="RHEA:32727"/>
        <dbReference type="ChEBI" id="CHEBI:15378"/>
        <dbReference type="ChEBI" id="CHEBI:16526"/>
        <dbReference type="ChEBI" id="CHEBI:57287"/>
        <dbReference type="ChEBI" id="CHEBI:57384"/>
        <dbReference type="ChEBI" id="CHEBI:90725"/>
        <dbReference type="ChEBI" id="CHEBI:90736"/>
        <dbReference type="EC" id="2.3.1.199"/>
    </reaction>
</comment>
<evidence type="ECO:0000256" key="6">
    <source>
        <dbReference type="ARBA" id="ARBA00022989"/>
    </source>
</evidence>
<protein>
    <recommendedName>
        <fullName evidence="10">Elongation of very long chain fatty acids protein</fullName>
        <ecNumber evidence="10">2.3.1.199</ecNumber>
    </recommendedName>
    <alternativeName>
        <fullName evidence="10">Very-long-chain 3-oxoacyl-CoA synthase</fullName>
    </alternativeName>
</protein>
<dbReference type="EC" id="2.3.1.199" evidence="10"/>
<keyword evidence="2 10" id="KW-0444">Lipid biosynthesis</keyword>
<evidence type="ECO:0000256" key="2">
    <source>
        <dbReference type="ARBA" id="ARBA00022516"/>
    </source>
</evidence>
<sequence>MIPIVHSLMVFKICEGLDIKVEFSPKENQNDFKKPENLVFAVLRKKTSQVSALHVFHHCFAPFTIWYAVKYGSGGYNTIFMMLNTFVHIWMYLYYGLAAVGPHMQKYLWWKKYLTTLQLIQFTIAVLYMSQLYLFPPAYCKVSTFLIMISWSNGVIFFVLFMNFYRNTYKKKEAGTRKRKS</sequence>
<evidence type="ECO:0000256" key="10">
    <source>
        <dbReference type="RuleBase" id="RU361115"/>
    </source>
</evidence>
<evidence type="ECO:0000256" key="9">
    <source>
        <dbReference type="ARBA" id="ARBA00023160"/>
    </source>
</evidence>
<evidence type="ECO:0000256" key="8">
    <source>
        <dbReference type="ARBA" id="ARBA00023136"/>
    </source>
</evidence>
<dbReference type="GO" id="GO:0034625">
    <property type="term" value="P:fatty acid elongation, monounsaturated fatty acid"/>
    <property type="evidence" value="ECO:0007669"/>
    <property type="project" value="TreeGrafter"/>
</dbReference>
<feature type="transmembrane region" description="Helical" evidence="10">
    <location>
        <begin position="145"/>
        <end position="165"/>
    </location>
</feature>